<sequence>MGLVRSPSLRSEEYFECIIKDYVNGKGSAKMNRGCNKRSSSSSSSSSTPRLIAALTMPFHHVWILFFGSPKEPSLKIIMEGYNNCKISFISLSYDFKYYGRFQMALQTESDFVYIVDDDKIPGKKMLEILAHVGSTEKYKNSVLGSIGRILTFRQKDFTFPSYRKLRTKEAGLYLLDHAYDITVDRIVQVDFLSSSWRGVKLWAKTLVQKSFVYELNAEKKSIECVETVTLSGCYHQVLSPTATRYLLDERRAGLVELLTYHQGYLTRGGKICLGCEDDTAARVQPPLIDATRAFIELPPCKLPEP</sequence>
<accession>A0ABR2MT66</accession>
<reference evidence="2 3" key="1">
    <citation type="journal article" date="2022" name="Nat. Plants">
        <title>Genomes of leafy and leafless Platanthera orchids illuminate the evolution of mycoheterotrophy.</title>
        <authorList>
            <person name="Li M.H."/>
            <person name="Liu K.W."/>
            <person name="Li Z."/>
            <person name="Lu H.C."/>
            <person name="Ye Q.L."/>
            <person name="Zhang D."/>
            <person name="Wang J.Y."/>
            <person name="Li Y.F."/>
            <person name="Zhong Z.M."/>
            <person name="Liu X."/>
            <person name="Yu X."/>
            <person name="Liu D.K."/>
            <person name="Tu X.D."/>
            <person name="Liu B."/>
            <person name="Hao Y."/>
            <person name="Liao X.Y."/>
            <person name="Jiang Y.T."/>
            <person name="Sun W.H."/>
            <person name="Chen J."/>
            <person name="Chen Y.Q."/>
            <person name="Ai Y."/>
            <person name="Zhai J.W."/>
            <person name="Wu S.S."/>
            <person name="Zhou Z."/>
            <person name="Hsiao Y.Y."/>
            <person name="Wu W.L."/>
            <person name="Chen Y.Y."/>
            <person name="Lin Y.F."/>
            <person name="Hsu J.L."/>
            <person name="Li C.Y."/>
            <person name="Wang Z.W."/>
            <person name="Zhao X."/>
            <person name="Zhong W.Y."/>
            <person name="Ma X.K."/>
            <person name="Ma L."/>
            <person name="Huang J."/>
            <person name="Chen G.Z."/>
            <person name="Huang M.Z."/>
            <person name="Huang L."/>
            <person name="Peng D.H."/>
            <person name="Luo Y.B."/>
            <person name="Zou S.Q."/>
            <person name="Chen S.P."/>
            <person name="Lan S."/>
            <person name="Tsai W.C."/>
            <person name="Van de Peer Y."/>
            <person name="Liu Z.J."/>
        </authorList>
    </citation>
    <scope>NUCLEOTIDE SEQUENCE [LARGE SCALE GENOMIC DNA]</scope>
    <source>
        <strain evidence="2">Lor288</strain>
    </source>
</reference>
<feature type="region of interest" description="Disordered" evidence="1">
    <location>
        <begin position="28"/>
        <end position="47"/>
    </location>
</feature>
<name>A0ABR2MT66_9ASPA</name>
<gene>
    <name evidence="2" type="ORF">KSP40_PGU000257</name>
</gene>
<dbReference type="Proteomes" id="UP001412067">
    <property type="component" value="Unassembled WGS sequence"/>
</dbReference>
<evidence type="ECO:0000313" key="2">
    <source>
        <dbReference type="EMBL" id="KAK8967363.1"/>
    </source>
</evidence>
<evidence type="ECO:0000313" key="3">
    <source>
        <dbReference type="Proteomes" id="UP001412067"/>
    </source>
</evidence>
<proteinExistence type="predicted"/>
<evidence type="ECO:0000256" key="1">
    <source>
        <dbReference type="SAM" id="MobiDB-lite"/>
    </source>
</evidence>
<keyword evidence="3" id="KW-1185">Reference proteome</keyword>
<organism evidence="2 3">
    <name type="scientific">Platanthera guangdongensis</name>
    <dbReference type="NCBI Taxonomy" id="2320717"/>
    <lineage>
        <taxon>Eukaryota</taxon>
        <taxon>Viridiplantae</taxon>
        <taxon>Streptophyta</taxon>
        <taxon>Embryophyta</taxon>
        <taxon>Tracheophyta</taxon>
        <taxon>Spermatophyta</taxon>
        <taxon>Magnoliopsida</taxon>
        <taxon>Liliopsida</taxon>
        <taxon>Asparagales</taxon>
        <taxon>Orchidaceae</taxon>
        <taxon>Orchidoideae</taxon>
        <taxon>Orchideae</taxon>
        <taxon>Orchidinae</taxon>
        <taxon>Platanthera</taxon>
    </lineage>
</organism>
<protein>
    <submittedName>
        <fullName evidence="2">Uncharacterized protein</fullName>
    </submittedName>
</protein>
<dbReference type="PANTHER" id="PTHR33604">
    <property type="entry name" value="OSJNBA0004B13.7 PROTEIN"/>
    <property type="match status" value="1"/>
</dbReference>
<comment type="caution">
    <text evidence="2">The sequence shown here is derived from an EMBL/GenBank/DDBJ whole genome shotgun (WGS) entry which is preliminary data.</text>
</comment>
<dbReference type="EMBL" id="JBBWWR010000005">
    <property type="protein sequence ID" value="KAK8967363.1"/>
    <property type="molecule type" value="Genomic_DNA"/>
</dbReference>
<dbReference type="PANTHER" id="PTHR33604:SF1">
    <property type="entry name" value="GLYCOSYLTRANSFERASE FAMILY PROTEIN 2"/>
    <property type="match status" value="1"/>
</dbReference>